<feature type="domain" description="RNA polymerase sigma-70 region 2" evidence="5">
    <location>
        <begin position="56"/>
        <end position="120"/>
    </location>
</feature>
<dbReference type="InterPro" id="IPR039425">
    <property type="entry name" value="RNA_pol_sigma-70-like"/>
</dbReference>
<dbReference type="PANTHER" id="PTHR43133">
    <property type="entry name" value="RNA POLYMERASE ECF-TYPE SIGMA FACTO"/>
    <property type="match status" value="1"/>
</dbReference>
<protein>
    <recommendedName>
        <fullName evidence="9">Sigma-70 family RNA polymerase sigma factor</fullName>
    </recommendedName>
</protein>
<comment type="caution">
    <text evidence="7">The sequence shown here is derived from an EMBL/GenBank/DDBJ whole genome shotgun (WGS) entry which is preliminary data.</text>
</comment>
<evidence type="ECO:0000256" key="2">
    <source>
        <dbReference type="ARBA" id="ARBA00023082"/>
    </source>
</evidence>
<evidence type="ECO:0000313" key="7">
    <source>
        <dbReference type="EMBL" id="CAG7659050.1"/>
    </source>
</evidence>
<keyword evidence="3" id="KW-0804">Transcription</keyword>
<dbReference type="NCBIfam" id="TIGR02937">
    <property type="entry name" value="sigma70-ECF"/>
    <property type="match status" value="1"/>
</dbReference>
<keyword evidence="1" id="KW-0805">Transcription regulation</keyword>
<reference evidence="7 8" key="1">
    <citation type="submission" date="2021-06" db="EMBL/GenBank/DDBJ databases">
        <authorList>
            <person name="Criscuolo A."/>
        </authorList>
    </citation>
    <scope>NUCLEOTIDE SEQUENCE [LARGE SCALE GENOMIC DNA]</scope>
    <source>
        <strain evidence="8">CIP 111802</strain>
    </source>
</reference>
<sequence length="286" mass="32759">MLQRQNMRWNEERSESNPVLNDSIGDLENKETLESLSEETLTGMAREGDRQAFGELVRRSRAKMYNWAHSLTQDHHMAEDVVQEALVQAFLHVGRLVEHSRFGPWVSKIVRNQAYMKLRRGGPYAKERPFSGLETGAGAEPTRGSRMAPAGDSIGGTNNWRDMDRILFHLSRHSEDAVQQAQDPAAALMRKELVNGIRQLFACLSAREKEIFEAHFFRHVTPNEIALMLDTSIANVYNSISRARSKLQRERIRLHVDMYVKQRRNSGKPKAKLLAPPILFQPRECQ</sequence>
<dbReference type="Pfam" id="PF08281">
    <property type="entry name" value="Sigma70_r4_2"/>
    <property type="match status" value="1"/>
</dbReference>
<keyword evidence="8" id="KW-1185">Reference proteome</keyword>
<dbReference type="EMBL" id="CAJVCE010000056">
    <property type="protein sequence ID" value="CAG7659050.1"/>
    <property type="molecule type" value="Genomic_DNA"/>
</dbReference>
<evidence type="ECO:0000256" key="1">
    <source>
        <dbReference type="ARBA" id="ARBA00023015"/>
    </source>
</evidence>
<organism evidence="7 8">
    <name type="scientific">Paenibacillus allorhizosphaerae</name>
    <dbReference type="NCBI Taxonomy" id="2849866"/>
    <lineage>
        <taxon>Bacteria</taxon>
        <taxon>Bacillati</taxon>
        <taxon>Bacillota</taxon>
        <taxon>Bacilli</taxon>
        <taxon>Bacillales</taxon>
        <taxon>Paenibacillaceae</taxon>
        <taxon>Paenibacillus</taxon>
    </lineage>
</organism>
<evidence type="ECO:0008006" key="9">
    <source>
        <dbReference type="Google" id="ProtNLM"/>
    </source>
</evidence>
<feature type="domain" description="RNA polymerase sigma factor 70 region 4 type 2" evidence="6">
    <location>
        <begin position="197"/>
        <end position="247"/>
    </location>
</feature>
<dbReference type="Proteomes" id="UP000730618">
    <property type="component" value="Unassembled WGS sequence"/>
</dbReference>
<dbReference type="RefSeq" id="WP_218103408.1">
    <property type="nucleotide sequence ID" value="NZ_CAJVCE010000056.1"/>
</dbReference>
<name>A0ABM8VUW2_9BACL</name>
<evidence type="ECO:0000313" key="8">
    <source>
        <dbReference type="Proteomes" id="UP000730618"/>
    </source>
</evidence>
<dbReference type="InterPro" id="IPR014284">
    <property type="entry name" value="RNA_pol_sigma-70_dom"/>
</dbReference>
<dbReference type="PANTHER" id="PTHR43133:SF51">
    <property type="entry name" value="RNA POLYMERASE SIGMA FACTOR"/>
    <property type="match status" value="1"/>
</dbReference>
<evidence type="ECO:0000256" key="3">
    <source>
        <dbReference type="ARBA" id="ARBA00023163"/>
    </source>
</evidence>
<feature type="region of interest" description="Disordered" evidence="4">
    <location>
        <begin position="1"/>
        <end position="29"/>
    </location>
</feature>
<dbReference type="Pfam" id="PF04542">
    <property type="entry name" value="Sigma70_r2"/>
    <property type="match status" value="1"/>
</dbReference>
<evidence type="ECO:0000256" key="4">
    <source>
        <dbReference type="SAM" id="MobiDB-lite"/>
    </source>
</evidence>
<evidence type="ECO:0000259" key="6">
    <source>
        <dbReference type="Pfam" id="PF08281"/>
    </source>
</evidence>
<keyword evidence="2" id="KW-0731">Sigma factor</keyword>
<dbReference type="InterPro" id="IPR007627">
    <property type="entry name" value="RNA_pol_sigma70_r2"/>
</dbReference>
<gene>
    <name evidence="7" type="ORF">PAECIP111802_07302</name>
</gene>
<evidence type="ECO:0000259" key="5">
    <source>
        <dbReference type="Pfam" id="PF04542"/>
    </source>
</evidence>
<dbReference type="InterPro" id="IPR013249">
    <property type="entry name" value="RNA_pol_sigma70_r4_t2"/>
</dbReference>
<proteinExistence type="predicted"/>
<feature type="region of interest" description="Disordered" evidence="4">
    <location>
        <begin position="127"/>
        <end position="154"/>
    </location>
</feature>
<accession>A0ABM8VUW2</accession>